<keyword evidence="6" id="KW-1133">Transmembrane helix</keyword>
<evidence type="ECO:0000256" key="3">
    <source>
        <dbReference type="ARBA" id="ARBA00022553"/>
    </source>
</evidence>
<feature type="transmembrane region" description="Helical" evidence="6">
    <location>
        <begin position="323"/>
        <end position="343"/>
    </location>
</feature>
<dbReference type="PROSITE" id="PS50109">
    <property type="entry name" value="HIS_KIN"/>
    <property type="match status" value="1"/>
</dbReference>
<evidence type="ECO:0000259" key="7">
    <source>
        <dbReference type="PROSITE" id="PS50109"/>
    </source>
</evidence>
<dbReference type="Pfam" id="PF02518">
    <property type="entry name" value="HATPase_c"/>
    <property type="match status" value="1"/>
</dbReference>
<dbReference type="Pfam" id="PF07695">
    <property type="entry name" value="7TMR-DISM_7TM"/>
    <property type="match status" value="1"/>
</dbReference>
<evidence type="ECO:0000259" key="8">
    <source>
        <dbReference type="PROSITE" id="PS50110"/>
    </source>
</evidence>
<dbReference type="InterPro" id="IPR001789">
    <property type="entry name" value="Sig_transdc_resp-reg_receiver"/>
</dbReference>
<dbReference type="PANTHER" id="PTHR45339:SF1">
    <property type="entry name" value="HYBRID SIGNAL TRANSDUCTION HISTIDINE KINASE J"/>
    <property type="match status" value="1"/>
</dbReference>
<feature type="transmembrane region" description="Helical" evidence="6">
    <location>
        <begin position="266"/>
        <end position="284"/>
    </location>
</feature>
<sequence length="926" mass="102023">MRWLRIAIGLTVSLLTLLCLYPAMAESGSGWAVLLDDQASLQLSDVRSERYRNQFSPIELSQLNAAEPGQALWLHYRLDPGHHEQIVRVFAPDLSNLDLFVLDGDTLLQQTHNGRKSDTGLLGLGNSDNLLSLPASHSTLDVYLRLVSEHQLRPGISLQPAVEAAGDQRRPMLFGLLFGCLGMLVLHNLIRFTYSRSTTSLWLAAYHSLMLLSALILLNLSGPWSLWHAAQTPAAYLIVLLATLCGLVFTQRFFLPRSQSRLSRLLIGEMLLVSSCGLLLLFIDTLPLNLMTYALVALGSMSMLLIASYHWYKGFAPARLFSLAMLVFNVGCLVLLPALLGLTRVPAQWLLFILLGLTAFSGLLLNLAVSERLRNISEERFSASRELAASDAEVNAKAEFLAKISHEIRTPMNGVLGMTELLLGTPLSVKQRDYVQTIHSAGNELLTLINEILDISKLESGQIELDDVQFDLNALIEDCLSIFRAKAEQQNVELISFTQPQVPRVISGDPTRLRQALLSLLENALKKTDQGEILLVVALDQRGTAPRLRLAVQDSGEPMPAAERDALLQAELHSKHFLSSNKLGGHLGLVIAKQLIALMQGEFGIKTSHSQGNTLWMTLPLDPYRLEQPPADLDGPLRGARVLVVDDNDTCRKVLVQQCSAWGMNVSAVPSGKEALALLRTKAHLRDYFDAVLLDQNMPGMTGMQLAAKIKEDPSLNHDILLVMLTGISNAPSKVIARNAGVKRILAKPVAGYTLKTTLAEELAQRSQGQPLGMPPAKHIRELDVPSDFRILVAEDNSISTKVIRGMLGKLNLEPDTASNGEEALQAMMSRQYDLVLMDCEMPVLDGFSATQQLRAWEAETERRRTPVVALTAHILAEHKERARLAGMDGHMAKPVELSQLRELIEHWVARREQPATPPATLPVSH</sequence>
<feature type="transmembrane region" description="Helical" evidence="6">
    <location>
        <begin position="349"/>
        <end position="369"/>
    </location>
</feature>
<organism evidence="9 10">
    <name type="scientific">Pseudomonas fontis</name>
    <dbReference type="NCBI Taxonomy" id="2942633"/>
    <lineage>
        <taxon>Bacteria</taxon>
        <taxon>Pseudomonadati</taxon>
        <taxon>Pseudomonadota</taxon>
        <taxon>Gammaproteobacteria</taxon>
        <taxon>Pseudomonadales</taxon>
        <taxon>Pseudomonadaceae</taxon>
        <taxon>Pseudomonas</taxon>
    </lineage>
</organism>
<dbReference type="InterPro" id="IPR011623">
    <property type="entry name" value="7TMR_DISM_rcpt_extracell_dom1"/>
</dbReference>
<comment type="catalytic activity">
    <reaction evidence="1">
        <text>ATP + protein L-histidine = ADP + protein N-phospho-L-histidine.</text>
        <dbReference type="EC" id="2.7.13.3"/>
    </reaction>
</comment>
<feature type="domain" description="Response regulatory" evidence="8">
    <location>
        <begin position="641"/>
        <end position="763"/>
    </location>
</feature>
<protein>
    <recommendedName>
        <fullName evidence="2">histidine kinase</fullName>
        <ecNumber evidence="2">2.7.13.3</ecNumber>
    </recommendedName>
</protein>
<feature type="modified residue" description="4-aspartylphosphate" evidence="5">
    <location>
        <position position="839"/>
    </location>
</feature>
<dbReference type="CDD" id="cd00082">
    <property type="entry name" value="HisKA"/>
    <property type="match status" value="1"/>
</dbReference>
<dbReference type="SUPFAM" id="SSF47384">
    <property type="entry name" value="Homodimeric domain of signal transducing histidine kinase"/>
    <property type="match status" value="1"/>
</dbReference>
<dbReference type="InterPro" id="IPR011622">
    <property type="entry name" value="7TMR_DISM_rcpt_extracell_dom2"/>
</dbReference>
<dbReference type="EC" id="2.7.13.3" evidence="2"/>
<feature type="modified residue" description="4-aspartylphosphate" evidence="5">
    <location>
        <position position="695"/>
    </location>
</feature>
<proteinExistence type="predicted"/>
<dbReference type="SMART" id="SM00387">
    <property type="entry name" value="HATPase_c"/>
    <property type="match status" value="1"/>
</dbReference>
<dbReference type="SUPFAM" id="SSF52172">
    <property type="entry name" value="CheY-like"/>
    <property type="match status" value="2"/>
</dbReference>
<feature type="transmembrane region" description="Helical" evidence="6">
    <location>
        <begin position="172"/>
        <end position="190"/>
    </location>
</feature>
<dbReference type="Pfam" id="PF00512">
    <property type="entry name" value="HisKA"/>
    <property type="match status" value="1"/>
</dbReference>
<name>A0ABT5NZE9_9PSED</name>
<dbReference type="Pfam" id="PF00072">
    <property type="entry name" value="Response_reg"/>
    <property type="match status" value="2"/>
</dbReference>
<accession>A0ABT5NZE9</accession>
<dbReference type="InterPro" id="IPR003594">
    <property type="entry name" value="HATPase_dom"/>
</dbReference>
<keyword evidence="10" id="KW-1185">Reference proteome</keyword>
<dbReference type="SMART" id="SM00448">
    <property type="entry name" value="REC"/>
    <property type="match status" value="2"/>
</dbReference>
<feature type="transmembrane region" description="Helical" evidence="6">
    <location>
        <begin position="202"/>
        <end position="222"/>
    </location>
</feature>
<feature type="domain" description="Response regulatory" evidence="8">
    <location>
        <begin position="790"/>
        <end position="909"/>
    </location>
</feature>
<feature type="transmembrane region" description="Helical" evidence="6">
    <location>
        <begin position="234"/>
        <end position="254"/>
    </location>
</feature>
<evidence type="ECO:0000256" key="4">
    <source>
        <dbReference type="ARBA" id="ARBA00023012"/>
    </source>
</evidence>
<evidence type="ECO:0000256" key="2">
    <source>
        <dbReference type="ARBA" id="ARBA00012438"/>
    </source>
</evidence>
<dbReference type="PANTHER" id="PTHR45339">
    <property type="entry name" value="HYBRID SIGNAL TRANSDUCTION HISTIDINE KINASE J"/>
    <property type="match status" value="1"/>
</dbReference>
<feature type="domain" description="Histidine kinase" evidence="7">
    <location>
        <begin position="403"/>
        <end position="623"/>
    </location>
</feature>
<dbReference type="CDD" id="cd17546">
    <property type="entry name" value="REC_hyHK_CKI1_RcsC-like"/>
    <property type="match status" value="2"/>
</dbReference>
<evidence type="ECO:0000256" key="1">
    <source>
        <dbReference type="ARBA" id="ARBA00000085"/>
    </source>
</evidence>
<dbReference type="SMART" id="SM00388">
    <property type="entry name" value="HisKA"/>
    <property type="match status" value="1"/>
</dbReference>
<dbReference type="InterPro" id="IPR036097">
    <property type="entry name" value="HisK_dim/P_sf"/>
</dbReference>
<evidence type="ECO:0000313" key="10">
    <source>
        <dbReference type="Proteomes" id="UP001148203"/>
    </source>
</evidence>
<dbReference type="Gene3D" id="3.40.50.2300">
    <property type="match status" value="2"/>
</dbReference>
<dbReference type="SUPFAM" id="SSF55874">
    <property type="entry name" value="ATPase domain of HSP90 chaperone/DNA topoisomerase II/histidine kinase"/>
    <property type="match status" value="1"/>
</dbReference>
<keyword evidence="6" id="KW-0472">Membrane</keyword>
<dbReference type="RefSeq" id="WP_273913836.1">
    <property type="nucleotide sequence ID" value="NZ_JAMDGX010000109.1"/>
</dbReference>
<reference evidence="9 10" key="1">
    <citation type="submission" date="2022-05" db="EMBL/GenBank/DDBJ databases">
        <title>Novel Pseudomonas spp. Isolated from a Rainbow Trout Aquaculture Facility.</title>
        <authorList>
            <person name="Testerman T."/>
            <person name="Graf J."/>
        </authorList>
    </citation>
    <scope>NUCLEOTIDE SEQUENCE [LARGE SCALE GENOMIC DNA]</scope>
    <source>
        <strain evidence="9 10">ID681</strain>
    </source>
</reference>
<comment type="caution">
    <text evidence="9">The sequence shown here is derived from an EMBL/GenBank/DDBJ whole genome shotgun (WGS) entry which is preliminary data.</text>
</comment>
<dbReference type="InterPro" id="IPR036890">
    <property type="entry name" value="HATPase_C_sf"/>
</dbReference>
<dbReference type="Gene3D" id="1.10.287.130">
    <property type="match status" value="1"/>
</dbReference>
<dbReference type="Gene3D" id="2.60.40.2380">
    <property type="match status" value="1"/>
</dbReference>
<gene>
    <name evidence="9" type="ORF">M5G11_23845</name>
</gene>
<dbReference type="InterPro" id="IPR011006">
    <property type="entry name" value="CheY-like_superfamily"/>
</dbReference>
<keyword evidence="6" id="KW-0812">Transmembrane</keyword>
<dbReference type="Proteomes" id="UP001148203">
    <property type="component" value="Unassembled WGS sequence"/>
</dbReference>
<evidence type="ECO:0000256" key="6">
    <source>
        <dbReference type="SAM" id="Phobius"/>
    </source>
</evidence>
<dbReference type="Pfam" id="PF07696">
    <property type="entry name" value="7TMR-DISMED2"/>
    <property type="match status" value="1"/>
</dbReference>
<dbReference type="PROSITE" id="PS50110">
    <property type="entry name" value="RESPONSE_REGULATORY"/>
    <property type="match status" value="2"/>
</dbReference>
<dbReference type="InterPro" id="IPR005467">
    <property type="entry name" value="His_kinase_dom"/>
</dbReference>
<evidence type="ECO:0000313" key="9">
    <source>
        <dbReference type="EMBL" id="MDD0993566.1"/>
    </source>
</evidence>
<keyword evidence="3 5" id="KW-0597">Phosphoprotein</keyword>
<keyword evidence="4" id="KW-0902">Two-component regulatory system</keyword>
<dbReference type="InterPro" id="IPR003661">
    <property type="entry name" value="HisK_dim/P_dom"/>
</dbReference>
<feature type="transmembrane region" description="Helical" evidence="6">
    <location>
        <begin position="290"/>
        <end position="311"/>
    </location>
</feature>
<evidence type="ECO:0000256" key="5">
    <source>
        <dbReference type="PROSITE-ProRule" id="PRU00169"/>
    </source>
</evidence>
<dbReference type="EMBL" id="JAMDGY010000098">
    <property type="protein sequence ID" value="MDD0993566.1"/>
    <property type="molecule type" value="Genomic_DNA"/>
</dbReference>
<dbReference type="Gene3D" id="3.30.565.10">
    <property type="entry name" value="Histidine kinase-like ATPase, C-terminal domain"/>
    <property type="match status" value="1"/>
</dbReference>